<feature type="binding site" evidence="9">
    <location>
        <begin position="107"/>
        <end position="114"/>
    </location>
    <ligand>
        <name>GTP</name>
        <dbReference type="ChEBI" id="CHEBI:37565"/>
    </ligand>
</feature>
<dbReference type="GO" id="GO:0008312">
    <property type="term" value="F:7S RNA binding"/>
    <property type="evidence" value="ECO:0007669"/>
    <property type="project" value="InterPro"/>
</dbReference>
<reference evidence="11 12" key="1">
    <citation type="journal article" date="2019" name="Int. J. Syst. Evol. Microbiol.">
        <title>Capsulimonas corticalis gen. nov., sp. nov., an aerobic capsulated bacterium, of a novel bacterial order, Capsulimonadales ord. nov., of the class Armatimonadia of the phylum Armatimonadetes.</title>
        <authorList>
            <person name="Li J."/>
            <person name="Kudo C."/>
            <person name="Tonouchi A."/>
        </authorList>
    </citation>
    <scope>NUCLEOTIDE SEQUENCE [LARGE SCALE GENOMIC DNA]</scope>
    <source>
        <strain evidence="11 12">AX-7</strain>
    </source>
</reference>
<dbReference type="InterPro" id="IPR013822">
    <property type="entry name" value="Signal_recog_particl_SRP54_hlx"/>
</dbReference>
<dbReference type="InterPro" id="IPR027417">
    <property type="entry name" value="P-loop_NTPase"/>
</dbReference>
<dbReference type="Pfam" id="PF02978">
    <property type="entry name" value="SRP_SPB"/>
    <property type="match status" value="1"/>
</dbReference>
<feature type="region of interest" description="Disordered" evidence="10">
    <location>
        <begin position="431"/>
        <end position="473"/>
    </location>
</feature>
<dbReference type="SUPFAM" id="SSF47446">
    <property type="entry name" value="Signal peptide-binding domain"/>
    <property type="match status" value="1"/>
</dbReference>
<dbReference type="Gene3D" id="3.40.50.300">
    <property type="entry name" value="P-loop containing nucleotide triphosphate hydrolases"/>
    <property type="match status" value="1"/>
</dbReference>
<protein>
    <recommendedName>
        <fullName evidence="9">Signal recognition particle protein</fullName>
        <ecNumber evidence="9">3.6.5.4</ecNumber>
    </recommendedName>
    <alternativeName>
        <fullName evidence="9">Fifty-four homolog</fullName>
    </alternativeName>
</protein>
<keyword evidence="7 9" id="KW-0687">Ribonucleoprotein</keyword>
<dbReference type="InterPro" id="IPR042101">
    <property type="entry name" value="SRP54_N_sf"/>
</dbReference>
<dbReference type="InterPro" id="IPR003593">
    <property type="entry name" value="AAA+_ATPase"/>
</dbReference>
<accession>A0A402CX62</accession>
<name>A0A402CX62_9BACT</name>
<proteinExistence type="inferred from homology"/>
<dbReference type="OrthoDB" id="9804720at2"/>
<dbReference type="EC" id="3.6.5.4" evidence="9"/>
<dbReference type="FunCoup" id="A0A402CX62">
    <property type="interactions" value="531"/>
</dbReference>
<comment type="subcellular location">
    <subcellularLocation>
        <location evidence="9">Cytoplasm</location>
    </subcellularLocation>
    <text evidence="9">The SRP-RNC complex is targeted to the cytoplasmic membrane.</text>
</comment>
<dbReference type="HAMAP" id="MF_00306">
    <property type="entry name" value="SRP54"/>
    <property type="match status" value="1"/>
</dbReference>
<dbReference type="SMART" id="SM00962">
    <property type="entry name" value="SRP54"/>
    <property type="match status" value="1"/>
</dbReference>
<keyword evidence="12" id="KW-1185">Reference proteome</keyword>
<keyword evidence="5 9" id="KW-0342">GTP-binding</keyword>
<dbReference type="InterPro" id="IPR000897">
    <property type="entry name" value="SRP54_GTPase_dom"/>
</dbReference>
<dbReference type="SUPFAM" id="SSF52540">
    <property type="entry name" value="P-loop containing nucleoside triphosphate hydrolases"/>
    <property type="match status" value="1"/>
</dbReference>
<feature type="binding site" evidence="9">
    <location>
        <begin position="247"/>
        <end position="250"/>
    </location>
    <ligand>
        <name>GTP</name>
        <dbReference type="ChEBI" id="CHEBI:37565"/>
    </ligand>
</feature>
<dbReference type="PANTHER" id="PTHR11564:SF5">
    <property type="entry name" value="SIGNAL RECOGNITION PARTICLE SUBUNIT SRP54"/>
    <property type="match status" value="1"/>
</dbReference>
<evidence type="ECO:0000313" key="11">
    <source>
        <dbReference type="EMBL" id="BDI32403.1"/>
    </source>
</evidence>
<evidence type="ECO:0000256" key="3">
    <source>
        <dbReference type="ARBA" id="ARBA00022801"/>
    </source>
</evidence>
<dbReference type="Pfam" id="PF02881">
    <property type="entry name" value="SRP54_N"/>
    <property type="match status" value="1"/>
</dbReference>
<evidence type="ECO:0000256" key="1">
    <source>
        <dbReference type="ARBA" id="ARBA00005450"/>
    </source>
</evidence>
<dbReference type="InterPro" id="IPR004780">
    <property type="entry name" value="SRP"/>
</dbReference>
<comment type="similarity">
    <text evidence="1 9">Belongs to the GTP-binding SRP family. SRP54 subfamily.</text>
</comment>
<evidence type="ECO:0000256" key="7">
    <source>
        <dbReference type="ARBA" id="ARBA00023274"/>
    </source>
</evidence>
<evidence type="ECO:0000313" key="12">
    <source>
        <dbReference type="Proteomes" id="UP000287394"/>
    </source>
</evidence>
<keyword evidence="4 9" id="KW-0694">RNA-binding</keyword>
<dbReference type="RefSeq" id="WP_119321917.1">
    <property type="nucleotide sequence ID" value="NZ_AP025739.1"/>
</dbReference>
<dbReference type="Pfam" id="PF00448">
    <property type="entry name" value="SRP54"/>
    <property type="match status" value="1"/>
</dbReference>
<comment type="function">
    <text evidence="9">Involved in targeting and insertion of nascent membrane proteins into the cytoplasmic membrane. Binds to the hydrophobic signal sequence of the ribosome-nascent chain (RNC) as it emerges from the ribosomes. The SRP-RNC complex is then targeted to the cytoplasmic membrane where it interacts with the SRP receptor FtsY.</text>
</comment>
<dbReference type="AlphaFoldDB" id="A0A402CX62"/>
<keyword evidence="6 9" id="KW-0733">Signal recognition particle</keyword>
<dbReference type="Gene3D" id="1.20.120.140">
    <property type="entry name" value="Signal recognition particle SRP54, nucleotide-binding domain"/>
    <property type="match status" value="1"/>
</dbReference>
<dbReference type="SMART" id="SM00382">
    <property type="entry name" value="AAA"/>
    <property type="match status" value="1"/>
</dbReference>
<organism evidence="11 12">
    <name type="scientific">Capsulimonas corticalis</name>
    <dbReference type="NCBI Taxonomy" id="2219043"/>
    <lineage>
        <taxon>Bacteria</taxon>
        <taxon>Bacillati</taxon>
        <taxon>Armatimonadota</taxon>
        <taxon>Armatimonadia</taxon>
        <taxon>Capsulimonadales</taxon>
        <taxon>Capsulimonadaceae</taxon>
        <taxon>Capsulimonas</taxon>
    </lineage>
</organism>
<dbReference type="GO" id="GO:0003924">
    <property type="term" value="F:GTPase activity"/>
    <property type="evidence" value="ECO:0007669"/>
    <property type="project" value="UniProtKB-UniRule"/>
</dbReference>
<keyword evidence="2 9" id="KW-0547">Nucleotide-binding</keyword>
<dbReference type="NCBIfam" id="TIGR00959">
    <property type="entry name" value="ffh"/>
    <property type="match status" value="1"/>
</dbReference>
<evidence type="ECO:0000256" key="8">
    <source>
        <dbReference type="ARBA" id="ARBA00048027"/>
    </source>
</evidence>
<comment type="domain">
    <text evidence="9">Composed of three domains: the N-terminal N domain, which is responsible for interactions with the ribosome, the central G domain, which binds GTP, and the C-terminal M domain, which binds the RNA and the signal sequence of the RNC.</text>
</comment>
<feature type="compositionally biased region" description="Low complexity" evidence="10">
    <location>
        <begin position="438"/>
        <end position="449"/>
    </location>
</feature>
<dbReference type="PANTHER" id="PTHR11564">
    <property type="entry name" value="SIGNAL RECOGNITION PARTICLE 54K PROTEIN SRP54"/>
    <property type="match status" value="1"/>
</dbReference>
<comment type="subunit">
    <text evidence="9">Part of the signal recognition particle protein translocation system, which is composed of SRP and FtsY.</text>
</comment>
<dbReference type="FunFam" id="3.40.50.300:FF:000022">
    <property type="entry name" value="Signal recognition particle 54 kDa subunit"/>
    <property type="match status" value="1"/>
</dbReference>
<evidence type="ECO:0000256" key="9">
    <source>
        <dbReference type="HAMAP-Rule" id="MF_00306"/>
    </source>
</evidence>
<comment type="catalytic activity">
    <reaction evidence="8 9">
        <text>GTP + H2O = GDP + phosphate + H(+)</text>
        <dbReference type="Rhea" id="RHEA:19669"/>
        <dbReference type="ChEBI" id="CHEBI:15377"/>
        <dbReference type="ChEBI" id="CHEBI:15378"/>
        <dbReference type="ChEBI" id="CHEBI:37565"/>
        <dbReference type="ChEBI" id="CHEBI:43474"/>
        <dbReference type="ChEBI" id="CHEBI:58189"/>
        <dbReference type="EC" id="3.6.5.4"/>
    </reaction>
</comment>
<sequence>MFESLTDKLQGVFKRLRGKSSLSEQDVNDAMREVRLVLLEADVNFKVVKDFTARVRERAVGEQILEGLNAPQQVVKIVSEELTALLGGEQAPLTFSHQSPTVIMLCGLQGAGKTTHAGKLAAMLRKQGRNPMLVAGDIYRPAAIKQLEVVGEQVKTPVFTMGDQTDPAEIAKAAVDKAQRYGNDVVIVDTAGRLQIDEALMDELRRVKAAVRPHEILLVVDAMTGQEAVNVAKGFNDALEIDGVILTKLDGDARGGAALSVKTVVGKPIKFVGVGEKMDALEIFYPDRMVSRILGMGDVMTLIERAEAAIDQKQAAEFEKKLRANKFDFEDYLEQMQQVRKLGPLDQILDMIPGLSGKVPKMPGASEESEKQMKRVEAIICSMTVQERREPTIINGSRRRRIAAGSGASIQDVNRVLTQFEQMKTMMRGFSGKGLGAMPGMPGMPGQSGKHAGSNKKSKRKSNSPFKFPFGRS</sequence>
<dbReference type="GO" id="GO:0005525">
    <property type="term" value="F:GTP binding"/>
    <property type="evidence" value="ECO:0007669"/>
    <property type="project" value="UniProtKB-UniRule"/>
</dbReference>
<dbReference type="EMBL" id="AP025739">
    <property type="protein sequence ID" value="BDI32403.1"/>
    <property type="molecule type" value="Genomic_DNA"/>
</dbReference>
<evidence type="ECO:0000256" key="6">
    <source>
        <dbReference type="ARBA" id="ARBA00023135"/>
    </source>
</evidence>
<feature type="compositionally biased region" description="Basic residues" evidence="10">
    <location>
        <begin position="453"/>
        <end position="462"/>
    </location>
</feature>
<dbReference type="InterPro" id="IPR022941">
    <property type="entry name" value="SRP54"/>
</dbReference>
<dbReference type="Proteomes" id="UP000287394">
    <property type="component" value="Chromosome"/>
</dbReference>
<gene>
    <name evidence="9" type="primary">ffh</name>
    <name evidence="11" type="ORF">CCAX7_44540</name>
</gene>
<evidence type="ECO:0000256" key="2">
    <source>
        <dbReference type="ARBA" id="ARBA00022741"/>
    </source>
</evidence>
<dbReference type="GO" id="GO:0006614">
    <property type="term" value="P:SRP-dependent cotranslational protein targeting to membrane"/>
    <property type="evidence" value="ECO:0007669"/>
    <property type="project" value="InterPro"/>
</dbReference>
<dbReference type="InterPro" id="IPR036891">
    <property type="entry name" value="Signal_recog_part_SRP54_M_sf"/>
</dbReference>
<dbReference type="GO" id="GO:0048500">
    <property type="term" value="C:signal recognition particle"/>
    <property type="evidence" value="ECO:0007669"/>
    <property type="project" value="UniProtKB-UniRule"/>
</dbReference>
<dbReference type="CDD" id="cd18539">
    <property type="entry name" value="SRP_G"/>
    <property type="match status" value="1"/>
</dbReference>
<feature type="compositionally biased region" description="Low complexity" evidence="10">
    <location>
        <begin position="463"/>
        <end position="473"/>
    </location>
</feature>
<evidence type="ECO:0000256" key="5">
    <source>
        <dbReference type="ARBA" id="ARBA00023134"/>
    </source>
</evidence>
<dbReference type="PROSITE" id="PS00300">
    <property type="entry name" value="SRP54"/>
    <property type="match status" value="1"/>
</dbReference>
<evidence type="ECO:0000256" key="4">
    <source>
        <dbReference type="ARBA" id="ARBA00022884"/>
    </source>
</evidence>
<keyword evidence="9" id="KW-0963">Cytoplasm</keyword>
<evidence type="ECO:0000256" key="10">
    <source>
        <dbReference type="SAM" id="MobiDB-lite"/>
    </source>
</evidence>
<keyword evidence="3 9" id="KW-0378">Hydrolase</keyword>
<dbReference type="Gene3D" id="1.10.260.30">
    <property type="entry name" value="Signal recognition particle, SRP54 subunit, M-domain"/>
    <property type="match status" value="1"/>
</dbReference>
<dbReference type="KEGG" id="ccot:CCAX7_44540"/>
<dbReference type="SMART" id="SM00963">
    <property type="entry name" value="SRP54_N"/>
    <property type="match status" value="1"/>
</dbReference>
<feature type="binding site" evidence="9">
    <location>
        <begin position="189"/>
        <end position="193"/>
    </location>
    <ligand>
        <name>GTP</name>
        <dbReference type="ChEBI" id="CHEBI:37565"/>
    </ligand>
</feature>
<dbReference type="InterPro" id="IPR004125">
    <property type="entry name" value="Signal_recog_particle_SRP54_M"/>
</dbReference>